<dbReference type="PANTHER" id="PTHR11109">
    <property type="entry name" value="GTP CYCLOHYDROLASE I"/>
    <property type="match status" value="1"/>
</dbReference>
<reference evidence="6" key="1">
    <citation type="journal article" date="2017" name="Appl. Environ. Microbiol.">
        <title>Molecular characterization of an Endozoicomonas-like organism causing infection in king scallop Pecten maximus L.</title>
        <authorList>
            <person name="Cano I."/>
            <person name="van Aerle R."/>
            <person name="Ross S."/>
            <person name="Verner-Jeffreys D.W."/>
            <person name="Paley R.K."/>
            <person name="Rimmer G."/>
            <person name="Ryder D."/>
            <person name="Hooper P."/>
            <person name="Stone D."/>
            <person name="Feist S.W."/>
        </authorList>
    </citation>
    <scope>NUCLEOTIDE SEQUENCE</scope>
</reference>
<keyword evidence="4 6" id="KW-0378">Hydrolase</keyword>
<dbReference type="GO" id="GO:0005737">
    <property type="term" value="C:cytoplasm"/>
    <property type="evidence" value="ECO:0007669"/>
    <property type="project" value="TreeGrafter"/>
</dbReference>
<organism evidence="6">
    <name type="scientific">invertebrate metagenome</name>
    <dbReference type="NCBI Taxonomy" id="1711999"/>
    <lineage>
        <taxon>unclassified sequences</taxon>
        <taxon>metagenomes</taxon>
        <taxon>organismal metagenomes</taxon>
    </lineage>
</organism>
<evidence type="ECO:0000256" key="2">
    <source>
        <dbReference type="ARBA" id="ARBA00005080"/>
    </source>
</evidence>
<dbReference type="InterPro" id="IPR001474">
    <property type="entry name" value="GTP_CycHdrlase_I"/>
</dbReference>
<dbReference type="PROSITE" id="PS00860">
    <property type="entry name" value="GTP_CYCLOHYDROL_1_2"/>
    <property type="match status" value="1"/>
</dbReference>
<dbReference type="UniPathway" id="UPA00848">
    <property type="reaction ID" value="UER00151"/>
</dbReference>
<evidence type="ECO:0000256" key="1">
    <source>
        <dbReference type="ARBA" id="ARBA00001052"/>
    </source>
</evidence>
<dbReference type="InterPro" id="IPR018234">
    <property type="entry name" value="GTP_CycHdrlase_I_CS"/>
</dbReference>
<dbReference type="InterPro" id="IPR043133">
    <property type="entry name" value="GTP-CH-I_C/QueF"/>
</dbReference>
<sequence>MLNSLTQNYKAIIETLGENPQREGLVDTPVRAAKAMQYLTIGYHQNLKDVVNGAVFESDISEMVIVRDIELYSLCEHHLLPFIGKCHIGYIPDGRVLGLSKFARIVDMYARRLQIQENMTTQIADAVVEVTGAKGVGVVVEARHMCMMMRGVEKQNSSMTTSVMRGIIKDRPSTRHEFLQFIGK</sequence>
<name>A0A2H9TC94_9ZZZZ</name>
<evidence type="ECO:0000256" key="4">
    <source>
        <dbReference type="ARBA" id="ARBA00022801"/>
    </source>
</evidence>
<dbReference type="AlphaFoldDB" id="A0A2H9TC94"/>
<dbReference type="Gene3D" id="1.10.286.10">
    <property type="match status" value="1"/>
</dbReference>
<dbReference type="GO" id="GO:0008270">
    <property type="term" value="F:zinc ion binding"/>
    <property type="evidence" value="ECO:0007669"/>
    <property type="project" value="TreeGrafter"/>
</dbReference>
<dbReference type="Pfam" id="PF01227">
    <property type="entry name" value="GTP_cyclohydroI"/>
    <property type="match status" value="1"/>
</dbReference>
<dbReference type="HAMAP" id="MF_00223">
    <property type="entry name" value="FolE"/>
    <property type="match status" value="1"/>
</dbReference>
<dbReference type="SUPFAM" id="SSF55620">
    <property type="entry name" value="Tetrahydrobiopterin biosynthesis enzymes-like"/>
    <property type="match status" value="1"/>
</dbReference>
<comment type="pathway">
    <text evidence="2">Cofactor biosynthesis; 7,8-dihydroneopterin triphosphate biosynthesis; 7,8-dihydroneopterin triphosphate from GTP: step 1/1.</text>
</comment>
<dbReference type="GO" id="GO:0006729">
    <property type="term" value="P:tetrahydrobiopterin biosynthetic process"/>
    <property type="evidence" value="ECO:0007669"/>
    <property type="project" value="TreeGrafter"/>
</dbReference>
<evidence type="ECO:0000313" key="6">
    <source>
        <dbReference type="EMBL" id="PJE80823.1"/>
    </source>
</evidence>
<dbReference type="GO" id="GO:0005525">
    <property type="term" value="F:GTP binding"/>
    <property type="evidence" value="ECO:0007669"/>
    <property type="project" value="TreeGrafter"/>
</dbReference>
<dbReference type="GO" id="GO:0046654">
    <property type="term" value="P:tetrahydrofolate biosynthetic process"/>
    <property type="evidence" value="ECO:0007669"/>
    <property type="project" value="InterPro"/>
</dbReference>
<dbReference type="GO" id="GO:0003934">
    <property type="term" value="F:GTP cyclohydrolase I activity"/>
    <property type="evidence" value="ECO:0007669"/>
    <property type="project" value="UniProtKB-EC"/>
</dbReference>
<evidence type="ECO:0000259" key="5">
    <source>
        <dbReference type="Pfam" id="PF01227"/>
    </source>
</evidence>
<dbReference type="Gene3D" id="3.30.1130.10">
    <property type="match status" value="1"/>
</dbReference>
<proteinExistence type="inferred from homology"/>
<dbReference type="NCBIfam" id="TIGR00063">
    <property type="entry name" value="folE"/>
    <property type="match status" value="1"/>
</dbReference>
<accession>A0A2H9TC94</accession>
<dbReference type="PROSITE" id="PS00859">
    <property type="entry name" value="GTP_CYCLOHYDROL_1_1"/>
    <property type="match status" value="1"/>
</dbReference>
<dbReference type="PANTHER" id="PTHR11109:SF7">
    <property type="entry name" value="GTP CYCLOHYDROLASE 1"/>
    <property type="match status" value="1"/>
</dbReference>
<dbReference type="FunFam" id="3.30.1130.10:FF:000001">
    <property type="entry name" value="GTP cyclohydrolase 1"/>
    <property type="match status" value="1"/>
</dbReference>
<comment type="caution">
    <text evidence="6">The sequence shown here is derived from an EMBL/GenBank/DDBJ whole genome shotgun (WGS) entry which is preliminary data.</text>
</comment>
<evidence type="ECO:0000256" key="3">
    <source>
        <dbReference type="ARBA" id="ARBA00012715"/>
    </source>
</evidence>
<protein>
    <recommendedName>
        <fullName evidence="3">GTP cyclohydrolase I</fullName>
        <ecNumber evidence="3">3.5.4.16</ecNumber>
    </recommendedName>
</protein>
<dbReference type="NCBIfam" id="NF006825">
    <property type="entry name" value="PRK09347.1-2"/>
    <property type="match status" value="1"/>
</dbReference>
<dbReference type="InterPro" id="IPR020602">
    <property type="entry name" value="GTP_CycHdrlase_I_dom"/>
</dbReference>
<dbReference type="NCBIfam" id="NF006826">
    <property type="entry name" value="PRK09347.1-3"/>
    <property type="match status" value="1"/>
</dbReference>
<dbReference type="EC" id="3.5.4.16" evidence="3"/>
<gene>
    <name evidence="6" type="primary">folE</name>
    <name evidence="6" type="ORF">CI610_00166</name>
</gene>
<dbReference type="EMBL" id="NSIT01000004">
    <property type="protein sequence ID" value="PJE80823.1"/>
    <property type="molecule type" value="Genomic_DNA"/>
</dbReference>
<dbReference type="InterPro" id="IPR043134">
    <property type="entry name" value="GTP-CH-I_N"/>
</dbReference>
<comment type="catalytic activity">
    <reaction evidence="1">
        <text>GTP + H2O = 7,8-dihydroneopterin 3'-triphosphate + formate + H(+)</text>
        <dbReference type="Rhea" id="RHEA:17473"/>
        <dbReference type="ChEBI" id="CHEBI:15377"/>
        <dbReference type="ChEBI" id="CHEBI:15378"/>
        <dbReference type="ChEBI" id="CHEBI:15740"/>
        <dbReference type="ChEBI" id="CHEBI:37565"/>
        <dbReference type="ChEBI" id="CHEBI:58462"/>
        <dbReference type="EC" id="3.5.4.16"/>
    </reaction>
</comment>
<feature type="domain" description="GTP cyclohydrolase I" evidence="5">
    <location>
        <begin position="7"/>
        <end position="182"/>
    </location>
</feature>